<protein>
    <recommendedName>
        <fullName evidence="2">Bacteriophage tail tape measure N-terminal domain-containing protein</fullName>
    </recommendedName>
</protein>
<dbReference type="Pfam" id="PF06791">
    <property type="entry name" value="TMP_2"/>
    <property type="match status" value="1"/>
</dbReference>
<dbReference type="InterPro" id="IPR009628">
    <property type="entry name" value="Phage_tape_measure_N"/>
</dbReference>
<evidence type="ECO:0000313" key="4">
    <source>
        <dbReference type="Proteomes" id="UP000325333"/>
    </source>
</evidence>
<feature type="region of interest" description="Disordered" evidence="1">
    <location>
        <begin position="39"/>
        <end position="60"/>
    </location>
</feature>
<dbReference type="RefSeq" id="WP_149651511.1">
    <property type="nucleotide sequence ID" value="NZ_VEWN01000019.1"/>
</dbReference>
<sequence>MTEGNGSFVSEEQVLSLTIEAKQAVAALAEMDRSLESTARAADRTAESSGKLDKAADATSRVVETATRRLREADREFQALERRIPGSAAAMDRYNRLVEQANRAHAAGRFTADQHSKALEELRRKYLDAGTAATQAAGRIASASDTAAQSANRLRGALGQVGFQVQDVAVQLAGGQSPFLVLAQRGSQVAGAFGPAGAAIGAVIAVAGAAAMALGSLGGEEKRAKELADAHTKTRDALNNVLGQSAQSVDELAARYRTLNAEMRKVEEAALLQTARKAAEEMDKLRTTVPDKLDELRDTSPFRAGEYEKRLSELGAPTGEAAKRLAEFNAATGEIEKFQKGGTIPALVSGLLNIADAGGPMADELRKAAGELADSALKANELDANGKRVAAMLALLKGEATDADKAIINLGVSTDSTGEKAQTLADVLATVNAMAAEAERNRLGKAYELLNSTLEDARTPAEKYRETVSEMSEALALLRQHSEESGDLFPFSEEDLARINEHVQQLDPALKEMAETAKRVAEDVCGYPNDYTPTADDTALFMEALS</sequence>
<evidence type="ECO:0000313" key="3">
    <source>
        <dbReference type="EMBL" id="KAA1052956.1"/>
    </source>
</evidence>
<dbReference type="EMBL" id="VEWN01000019">
    <property type="protein sequence ID" value="KAA1052956.1"/>
    <property type="molecule type" value="Genomic_DNA"/>
</dbReference>
<name>A0A5B0KM73_9PROT</name>
<reference evidence="3 4" key="1">
    <citation type="submission" date="2019-07" db="EMBL/GenBank/DDBJ databases">
        <title>Genome sequencing of the stress-tolerant strain Azospirillum brasilense Az19.</title>
        <authorList>
            <person name="Maroniche G.A."/>
            <person name="Garcia J.E."/>
            <person name="Pagnussat L."/>
            <person name="Amenta M."/>
            <person name="Creus C.M."/>
        </authorList>
    </citation>
    <scope>NUCLEOTIDE SEQUENCE [LARGE SCALE GENOMIC DNA]</scope>
    <source>
        <strain evidence="3 4">Az19</strain>
    </source>
</reference>
<evidence type="ECO:0000259" key="2">
    <source>
        <dbReference type="Pfam" id="PF06791"/>
    </source>
</evidence>
<proteinExistence type="predicted"/>
<organism evidence="3 4">
    <name type="scientific">Azospirillum argentinense</name>
    <dbReference type="NCBI Taxonomy" id="2970906"/>
    <lineage>
        <taxon>Bacteria</taxon>
        <taxon>Pseudomonadati</taxon>
        <taxon>Pseudomonadota</taxon>
        <taxon>Alphaproteobacteria</taxon>
        <taxon>Rhodospirillales</taxon>
        <taxon>Azospirillaceae</taxon>
        <taxon>Azospirillum</taxon>
    </lineage>
</organism>
<evidence type="ECO:0000256" key="1">
    <source>
        <dbReference type="SAM" id="MobiDB-lite"/>
    </source>
</evidence>
<dbReference type="Proteomes" id="UP000325333">
    <property type="component" value="Unassembled WGS sequence"/>
</dbReference>
<feature type="domain" description="Bacteriophage tail tape measure N-terminal" evidence="2">
    <location>
        <begin position="145"/>
        <end position="288"/>
    </location>
</feature>
<feature type="compositionally biased region" description="Basic and acidic residues" evidence="1">
    <location>
        <begin position="39"/>
        <end position="56"/>
    </location>
</feature>
<comment type="caution">
    <text evidence="3">The sequence shown here is derived from an EMBL/GenBank/DDBJ whole genome shotgun (WGS) entry which is preliminary data.</text>
</comment>
<dbReference type="AlphaFoldDB" id="A0A5B0KM73"/>
<gene>
    <name evidence="3" type="ORF">FH063_003363</name>
</gene>
<accession>A0A5B0KM73</accession>